<evidence type="ECO:0000256" key="5">
    <source>
        <dbReference type="ARBA" id="ARBA00022701"/>
    </source>
</evidence>
<comment type="subcellular location">
    <subcellularLocation>
        <location evidence="1">Cytoplasm</location>
        <location evidence="1">Cytoskeleton</location>
        <location evidence="1">Cilium axoneme</location>
    </subcellularLocation>
</comment>
<evidence type="ECO:0000256" key="6">
    <source>
        <dbReference type="ARBA" id="ARBA00022737"/>
    </source>
</evidence>
<keyword evidence="8" id="KW-0969">Cilium</keyword>
<feature type="region of interest" description="Disordered" evidence="12">
    <location>
        <begin position="488"/>
        <end position="561"/>
    </location>
</feature>
<dbReference type="SMART" id="SM00320">
    <property type="entry name" value="WD40"/>
    <property type="match status" value="5"/>
</dbReference>
<proteinExistence type="inferred from homology"/>
<evidence type="ECO:0000256" key="11">
    <source>
        <dbReference type="ARBA" id="ARBA00023273"/>
    </source>
</evidence>
<evidence type="ECO:0000256" key="4">
    <source>
        <dbReference type="ARBA" id="ARBA00022574"/>
    </source>
</evidence>
<feature type="compositionally biased region" description="Basic and acidic residues" evidence="12">
    <location>
        <begin position="541"/>
        <end position="561"/>
    </location>
</feature>
<dbReference type="GO" id="GO:0045504">
    <property type="term" value="F:dynein heavy chain binding"/>
    <property type="evidence" value="ECO:0007669"/>
    <property type="project" value="TreeGrafter"/>
</dbReference>
<evidence type="ECO:0000256" key="7">
    <source>
        <dbReference type="ARBA" id="ARBA00023017"/>
    </source>
</evidence>
<keyword evidence="11" id="KW-0966">Cell projection</keyword>
<evidence type="ECO:0000313" key="13">
    <source>
        <dbReference type="Ensembl" id="ENSPMEP00000029222.1"/>
    </source>
</evidence>
<evidence type="ECO:0000256" key="8">
    <source>
        <dbReference type="ARBA" id="ARBA00023069"/>
    </source>
</evidence>
<reference evidence="13" key="2">
    <citation type="submission" date="2025-09" db="UniProtKB">
        <authorList>
            <consortium name="Ensembl"/>
        </authorList>
    </citation>
    <scope>IDENTIFICATION</scope>
</reference>
<reference evidence="13" key="1">
    <citation type="submission" date="2025-08" db="UniProtKB">
        <authorList>
            <consortium name="Ensembl"/>
        </authorList>
    </citation>
    <scope>IDENTIFICATION</scope>
</reference>
<evidence type="ECO:0000256" key="1">
    <source>
        <dbReference type="ARBA" id="ARBA00004430"/>
    </source>
</evidence>
<evidence type="ECO:0008006" key="15">
    <source>
        <dbReference type="Google" id="ProtNLM"/>
    </source>
</evidence>
<dbReference type="PANTHER" id="PTHR12442">
    <property type="entry name" value="DYNEIN INTERMEDIATE CHAIN"/>
    <property type="match status" value="1"/>
</dbReference>
<keyword evidence="3" id="KW-0963">Cytoplasm</keyword>
<dbReference type="InterPro" id="IPR001680">
    <property type="entry name" value="WD40_rpt"/>
</dbReference>
<keyword evidence="5" id="KW-0493">Microtubule</keyword>
<dbReference type="InterPro" id="IPR036322">
    <property type="entry name" value="WD40_repeat_dom_sf"/>
</dbReference>
<dbReference type="FunFam" id="2.130.10.10:FF:001723">
    <property type="entry name" value="Dynein intermediate chain 3, ciliary"/>
    <property type="match status" value="1"/>
</dbReference>
<keyword evidence="6" id="KW-0677">Repeat</keyword>
<dbReference type="SUPFAM" id="SSF50978">
    <property type="entry name" value="WD40 repeat-like"/>
    <property type="match status" value="1"/>
</dbReference>
<accession>A0A3B3YPE5</accession>
<dbReference type="InterPro" id="IPR050687">
    <property type="entry name" value="Dynein_IC"/>
</dbReference>
<keyword evidence="14" id="KW-1185">Reference proteome</keyword>
<dbReference type="STRING" id="48701.ENSPMEP00000029222"/>
<keyword evidence="4" id="KW-0853">WD repeat</keyword>
<dbReference type="Gene3D" id="2.130.10.10">
    <property type="entry name" value="YVTN repeat-like/Quinoprotein amine dehydrogenase"/>
    <property type="match status" value="2"/>
</dbReference>
<sequence>MEITYVYSKFRREFGRQGLFSDRAEAVMVDIQPNPRLMSNFVVKTPRDQASQACMDMSEHPVNTERFESSNCGINHMEGAWPKDINPRDLEQTVRFKKKIEKEENYVNSLVHLGYVMDHCIRQNNTIDIYQEHFKEDEIEKVPEFPTAKTMSVFRDPNQVKRTITGLSWHPDGGRKLAAAYCSLDFQKSPPDMSFDSYIWDLEKPNYPEMALKPESPLVCLDYNPKDPHTLLGGSYGGQIGVFTFRTQSCGTPGGAILWWDVRKLSEPTERLVLDPSREGNLDQALGAISLEFEPTMPTKFMVGTEQGMVVSCNRKAKTPAEKIVCTYEGHHGPIYAIQRNPFFPKNFLTVGDWTARIWSEDIKESSIMWTKYQMSYLMDACWSPVRPSVFLTVKMEGVLDIWDLLFKQSEPTLSVKVSDKALYSLRIQDNGQVLACGSHSGEATLLHISSGLSTLQKNEKSLMAAMFERETKREKILEARQREIRLKERSRSEQSREDEAWREDGDEDPEQILAKVESDFYSMTQAAPAPGLAPGSASERQPRPRQSESSEKKEEETLNL</sequence>
<evidence type="ECO:0000256" key="9">
    <source>
        <dbReference type="ARBA" id="ARBA00023175"/>
    </source>
</evidence>
<evidence type="ECO:0000256" key="12">
    <source>
        <dbReference type="SAM" id="MobiDB-lite"/>
    </source>
</evidence>
<dbReference type="GO" id="GO:0045503">
    <property type="term" value="F:dynein light chain binding"/>
    <property type="evidence" value="ECO:0007669"/>
    <property type="project" value="TreeGrafter"/>
</dbReference>
<organism evidence="13 14">
    <name type="scientific">Poecilia mexicana</name>
    <dbReference type="NCBI Taxonomy" id="48701"/>
    <lineage>
        <taxon>Eukaryota</taxon>
        <taxon>Metazoa</taxon>
        <taxon>Chordata</taxon>
        <taxon>Craniata</taxon>
        <taxon>Vertebrata</taxon>
        <taxon>Euteleostomi</taxon>
        <taxon>Actinopterygii</taxon>
        <taxon>Neopterygii</taxon>
        <taxon>Teleostei</taxon>
        <taxon>Neoteleostei</taxon>
        <taxon>Acanthomorphata</taxon>
        <taxon>Ovalentaria</taxon>
        <taxon>Atherinomorphae</taxon>
        <taxon>Cyprinodontiformes</taxon>
        <taxon>Poeciliidae</taxon>
        <taxon>Poeciliinae</taxon>
        <taxon>Poecilia</taxon>
    </lineage>
</organism>
<dbReference type="GO" id="GO:0005874">
    <property type="term" value="C:microtubule"/>
    <property type="evidence" value="ECO:0007669"/>
    <property type="project" value="UniProtKB-KW"/>
</dbReference>
<protein>
    <recommendedName>
        <fullName evidence="15">Dynein, axonemal, intermediate chain 2b</fullName>
    </recommendedName>
</protein>
<evidence type="ECO:0000256" key="3">
    <source>
        <dbReference type="ARBA" id="ARBA00022490"/>
    </source>
</evidence>
<evidence type="ECO:0000313" key="14">
    <source>
        <dbReference type="Proteomes" id="UP000261480"/>
    </source>
</evidence>
<keyword evidence="9" id="KW-0505">Motor protein</keyword>
<keyword evidence="10" id="KW-0206">Cytoskeleton</keyword>
<evidence type="ECO:0000256" key="10">
    <source>
        <dbReference type="ARBA" id="ARBA00023212"/>
    </source>
</evidence>
<dbReference type="AlphaFoldDB" id="A0A3B3YPE5"/>
<feature type="compositionally biased region" description="Basic and acidic residues" evidence="12">
    <location>
        <begin position="488"/>
        <end position="504"/>
    </location>
</feature>
<dbReference type="PANTHER" id="PTHR12442:SF7">
    <property type="entry name" value="DYNEIN AXONEMAL INTERMEDIATE CHAIN 2"/>
    <property type="match status" value="1"/>
</dbReference>
<dbReference type="GO" id="GO:0036158">
    <property type="term" value="P:outer dynein arm assembly"/>
    <property type="evidence" value="ECO:0007669"/>
    <property type="project" value="TreeGrafter"/>
</dbReference>
<dbReference type="InterPro" id="IPR015943">
    <property type="entry name" value="WD40/YVTN_repeat-like_dom_sf"/>
</dbReference>
<dbReference type="Pfam" id="PF00400">
    <property type="entry name" value="WD40"/>
    <property type="match status" value="1"/>
</dbReference>
<evidence type="ECO:0000256" key="2">
    <source>
        <dbReference type="ARBA" id="ARBA00011059"/>
    </source>
</evidence>
<dbReference type="Proteomes" id="UP000261480">
    <property type="component" value="Unplaced"/>
</dbReference>
<name>A0A3B3YPE5_9TELE</name>
<feature type="compositionally biased region" description="Low complexity" evidence="12">
    <location>
        <begin position="527"/>
        <end position="539"/>
    </location>
</feature>
<dbReference type="GO" id="GO:0003341">
    <property type="term" value="P:cilium movement"/>
    <property type="evidence" value="ECO:0007669"/>
    <property type="project" value="TreeGrafter"/>
</dbReference>
<keyword evidence="7" id="KW-0243">Dynein</keyword>
<comment type="similarity">
    <text evidence="2">Belongs to the dynein intermediate chain family.</text>
</comment>
<dbReference type="GO" id="GO:0036157">
    <property type="term" value="C:outer dynein arm"/>
    <property type="evidence" value="ECO:0007669"/>
    <property type="project" value="TreeGrafter"/>
</dbReference>
<dbReference type="Ensembl" id="ENSPMET00000031875.1">
    <property type="protein sequence ID" value="ENSPMEP00000029222.1"/>
    <property type="gene ID" value="ENSPMEG00000014967.1"/>
</dbReference>